<dbReference type="Gene3D" id="3.30.565.10">
    <property type="entry name" value="Histidine kinase-like ATPase, C-terminal domain"/>
    <property type="match status" value="1"/>
</dbReference>
<gene>
    <name evidence="6" type="ORF">IWH25_14855</name>
</gene>
<dbReference type="Pfam" id="PF02518">
    <property type="entry name" value="HATPase_c"/>
    <property type="match status" value="1"/>
</dbReference>
<keyword evidence="7" id="KW-1185">Reference proteome</keyword>
<organism evidence="6 7">
    <name type="scientific">Azospira restricta</name>
    <dbReference type="NCBI Taxonomy" id="404405"/>
    <lineage>
        <taxon>Bacteria</taxon>
        <taxon>Pseudomonadati</taxon>
        <taxon>Pseudomonadota</taxon>
        <taxon>Betaproteobacteria</taxon>
        <taxon>Rhodocyclales</taxon>
        <taxon>Rhodocyclaceae</taxon>
        <taxon>Azospira</taxon>
    </lineage>
</organism>
<accession>A0A974PXY0</accession>
<dbReference type="EC" id="2.7.13.3" evidence="2"/>
<dbReference type="RefSeq" id="WP_203386545.1">
    <property type="nucleotide sequence ID" value="NZ_CP064781.1"/>
</dbReference>
<sequence>MHPRASTLLRRLLPACALLAIAVAWLAVRHADALPLGLAWAAALLVLLVVETRRGLARTAHERALAENLEAQRALNRKLEEAHNLLLQSEKMASIGQLAAGVAHELNNPIGFVHSNLGTLDGYLHDLMAIIDAAERIGEPPSEIAAQRAALAKLKADLDFAYLREDIFNLVGESREGLARVKRIVQDLKNFSRVGENEWQWADLHQGIDSTLNIVWNELKYKCTVIKDYGELPPVYCLISQLNQVFMNLLVNASQAIETRGEVVIRTRRVGDDMVSVEVADTGTGISEDNLKRIFDPFFTTKPVGTGTGLGLSLAYSIVERHHGRIEVDSKPGEGTTFRVLLPVAPAAATPPPAEAVS</sequence>
<dbReference type="InterPro" id="IPR003594">
    <property type="entry name" value="HATPase_dom"/>
</dbReference>
<dbReference type="InterPro" id="IPR003661">
    <property type="entry name" value="HisK_dim/P_dom"/>
</dbReference>
<keyword evidence="4" id="KW-1133">Transmembrane helix</keyword>
<evidence type="ECO:0000256" key="4">
    <source>
        <dbReference type="SAM" id="Phobius"/>
    </source>
</evidence>
<evidence type="ECO:0000313" key="6">
    <source>
        <dbReference type="EMBL" id="QRJ63020.1"/>
    </source>
</evidence>
<keyword evidence="4" id="KW-0472">Membrane</keyword>
<keyword evidence="3" id="KW-0597">Phosphoprotein</keyword>
<dbReference type="SUPFAM" id="SSF55874">
    <property type="entry name" value="ATPase domain of HSP90 chaperone/DNA topoisomerase II/histidine kinase"/>
    <property type="match status" value="1"/>
</dbReference>
<dbReference type="SMART" id="SM00387">
    <property type="entry name" value="HATPase_c"/>
    <property type="match status" value="1"/>
</dbReference>
<dbReference type="EMBL" id="CP064781">
    <property type="protein sequence ID" value="QRJ63020.1"/>
    <property type="molecule type" value="Genomic_DNA"/>
</dbReference>
<dbReference type="PROSITE" id="PS50109">
    <property type="entry name" value="HIS_KIN"/>
    <property type="match status" value="1"/>
</dbReference>
<dbReference type="Proteomes" id="UP000663444">
    <property type="component" value="Chromosome"/>
</dbReference>
<dbReference type="PRINTS" id="PR00344">
    <property type="entry name" value="BCTRLSENSOR"/>
</dbReference>
<dbReference type="KEGG" id="ares:IWH25_14855"/>
<dbReference type="InterPro" id="IPR004358">
    <property type="entry name" value="Sig_transdc_His_kin-like_C"/>
</dbReference>
<dbReference type="AlphaFoldDB" id="A0A974PXY0"/>
<feature type="transmembrane region" description="Helical" evidence="4">
    <location>
        <begin position="34"/>
        <end position="50"/>
    </location>
</feature>
<protein>
    <recommendedName>
        <fullName evidence="2">histidine kinase</fullName>
        <ecNumber evidence="2">2.7.13.3</ecNumber>
    </recommendedName>
</protein>
<proteinExistence type="predicted"/>
<name>A0A974PXY0_9RHOO</name>
<dbReference type="SUPFAM" id="SSF47384">
    <property type="entry name" value="Homodimeric domain of signal transducing histidine kinase"/>
    <property type="match status" value="1"/>
</dbReference>
<dbReference type="PANTHER" id="PTHR43065:SF50">
    <property type="entry name" value="HISTIDINE KINASE"/>
    <property type="match status" value="1"/>
</dbReference>
<dbReference type="InterPro" id="IPR005467">
    <property type="entry name" value="His_kinase_dom"/>
</dbReference>
<dbReference type="GO" id="GO:0000155">
    <property type="term" value="F:phosphorelay sensor kinase activity"/>
    <property type="evidence" value="ECO:0007669"/>
    <property type="project" value="InterPro"/>
</dbReference>
<comment type="catalytic activity">
    <reaction evidence="1">
        <text>ATP + protein L-histidine = ADP + protein N-phospho-L-histidine.</text>
        <dbReference type="EC" id="2.7.13.3"/>
    </reaction>
</comment>
<dbReference type="InterPro" id="IPR036890">
    <property type="entry name" value="HATPase_C_sf"/>
</dbReference>
<feature type="transmembrane region" description="Helical" evidence="4">
    <location>
        <begin position="12"/>
        <end position="28"/>
    </location>
</feature>
<dbReference type="InterPro" id="IPR036097">
    <property type="entry name" value="HisK_dim/P_sf"/>
</dbReference>
<reference evidence="6" key="1">
    <citation type="submission" date="2020-11" db="EMBL/GenBank/DDBJ databases">
        <title>Azospira restricta DSM 18626 genome sequence.</title>
        <authorList>
            <person name="Moe W.M."/>
        </authorList>
    </citation>
    <scope>NUCLEOTIDE SEQUENCE</scope>
    <source>
        <strain evidence="6">DSM 18626</strain>
    </source>
</reference>
<dbReference type="Gene3D" id="1.10.287.130">
    <property type="match status" value="1"/>
</dbReference>
<dbReference type="CDD" id="cd00082">
    <property type="entry name" value="HisKA"/>
    <property type="match status" value="1"/>
</dbReference>
<evidence type="ECO:0000313" key="7">
    <source>
        <dbReference type="Proteomes" id="UP000663444"/>
    </source>
</evidence>
<evidence type="ECO:0000256" key="2">
    <source>
        <dbReference type="ARBA" id="ARBA00012438"/>
    </source>
</evidence>
<dbReference type="PANTHER" id="PTHR43065">
    <property type="entry name" value="SENSOR HISTIDINE KINASE"/>
    <property type="match status" value="1"/>
</dbReference>
<keyword evidence="4" id="KW-0812">Transmembrane</keyword>
<evidence type="ECO:0000256" key="3">
    <source>
        <dbReference type="ARBA" id="ARBA00022553"/>
    </source>
</evidence>
<evidence type="ECO:0000259" key="5">
    <source>
        <dbReference type="PROSITE" id="PS50109"/>
    </source>
</evidence>
<evidence type="ECO:0000256" key="1">
    <source>
        <dbReference type="ARBA" id="ARBA00000085"/>
    </source>
</evidence>
<feature type="domain" description="Histidine kinase" evidence="5">
    <location>
        <begin position="101"/>
        <end position="346"/>
    </location>
</feature>